<keyword evidence="6 11" id="KW-1133">Transmembrane helix</keyword>
<evidence type="ECO:0000256" key="11">
    <source>
        <dbReference type="SAM" id="Phobius"/>
    </source>
</evidence>
<evidence type="ECO:0000256" key="2">
    <source>
        <dbReference type="ARBA" id="ARBA00009877"/>
    </source>
</evidence>
<keyword evidence="3 9" id="KW-0812">Transmembrane</keyword>
<name>A0A0N5CWA2_THECL</name>
<dbReference type="InterPro" id="IPR028055">
    <property type="entry name" value="YidC/Oxa/ALB_C"/>
</dbReference>
<dbReference type="Pfam" id="PF02096">
    <property type="entry name" value="60KD_IMP"/>
    <property type="match status" value="1"/>
</dbReference>
<accession>A0A0N5CWA2</accession>
<keyword evidence="5" id="KW-0809">Transit peptide</keyword>
<dbReference type="OrthoDB" id="2148490at2759"/>
<keyword evidence="8 11" id="KW-0472">Membrane</keyword>
<dbReference type="CDD" id="cd20069">
    <property type="entry name" value="5TM_Oxa1-like"/>
    <property type="match status" value="1"/>
</dbReference>
<feature type="transmembrane region" description="Helical" evidence="11">
    <location>
        <begin position="638"/>
        <end position="656"/>
    </location>
</feature>
<evidence type="ECO:0000256" key="6">
    <source>
        <dbReference type="ARBA" id="ARBA00022989"/>
    </source>
</evidence>
<evidence type="ECO:0000256" key="3">
    <source>
        <dbReference type="ARBA" id="ARBA00022692"/>
    </source>
</evidence>
<reference evidence="15" key="1">
    <citation type="submission" date="2017-02" db="UniProtKB">
        <authorList>
            <consortium name="WormBaseParasite"/>
        </authorList>
    </citation>
    <scope>IDENTIFICATION</scope>
</reference>
<evidence type="ECO:0000313" key="14">
    <source>
        <dbReference type="Proteomes" id="UP000276776"/>
    </source>
</evidence>
<dbReference type="GO" id="GO:0005743">
    <property type="term" value="C:mitochondrial inner membrane"/>
    <property type="evidence" value="ECO:0007669"/>
    <property type="project" value="UniProtKB-SubCell"/>
</dbReference>
<gene>
    <name evidence="13" type="ORF">TCLT_LOCUS4607</name>
</gene>
<feature type="transmembrane region" description="Helical" evidence="11">
    <location>
        <begin position="563"/>
        <end position="584"/>
    </location>
</feature>
<evidence type="ECO:0000256" key="7">
    <source>
        <dbReference type="ARBA" id="ARBA00023128"/>
    </source>
</evidence>
<sequence>MFPRNPLKLLRIVQDMGKLPSSVLPSKRQGEKFACHWVLILQNRYISFIGRGPLSTAAPPLSSSSAEIPTSTVEASHAGDLELIKQLELGSVKDFNLLDFLWGNSLVNEYDLFSWWSPASWFRVVLEYVHFNIDLPWWSTVMCTTASLRFLMLFVPIASHRLMGRVQLYKQEIDEYKKKIESAQKSGNFLLTMQAQMELKDFLKAKDIKLYRQFLIMSLNASIFMTQFVAVKKLADVAFPGLSTGGLFWFKDLTVPDPYYCLPLISAITIAAVFKLGAETGGTNQGINPQLMKILTRMGPIMVFACSTRVSSAISLYWCTSNVISLLFSGLFKFSVVRTFLKIPQLPAKQIQPYEKVLGRDISQIRMNLPTVSTATATLLRSSCVHLPVVVGARHASTARDIFVPAQDALMNIPDIPIIVVPSEVAASSGFRFYEHWLLKLDILDVLGVSNSSIVNKMGIFSWYSPASWYRIGLEFAHNCFDLPWFASIICVTICLRLLLLRGTLFLQRFTSKKILHDETLKMFAEKKKEAREVIRSEALYRKISHDENIYIDTYNLRSSNRYYYLGLNSIVFLSQYQGITLMAKKNFPGWNTGGALSFLDLTATDPYFLVPALSALLIGCTLSLGYDPTGVASANKYVKAFKYVVLPAGVFFFSSRVPVAVSVYWCSSNLFNLVLTTFLRLPKVRYALDFPVNMTQPSSASFQKAWKRAFGWKQEKEKLARSRPVLWEVIQRRDLDRFAKASKVVVPKDD</sequence>
<evidence type="ECO:0000313" key="13">
    <source>
        <dbReference type="EMBL" id="VDN01748.1"/>
    </source>
</evidence>
<evidence type="ECO:0000256" key="9">
    <source>
        <dbReference type="RuleBase" id="RU003945"/>
    </source>
</evidence>
<keyword evidence="7" id="KW-0496">Mitochondrion</keyword>
<feature type="transmembrane region" description="Helical" evidence="11">
    <location>
        <begin position="608"/>
        <end position="626"/>
    </location>
</feature>
<dbReference type="InterPro" id="IPR001708">
    <property type="entry name" value="YidC/ALB3/OXA1/COX18"/>
</dbReference>
<dbReference type="GO" id="GO:0032977">
    <property type="term" value="F:membrane insertase activity"/>
    <property type="evidence" value="ECO:0007669"/>
    <property type="project" value="InterPro"/>
</dbReference>
<keyword evidence="4" id="KW-0999">Mitochondrion inner membrane</keyword>
<dbReference type="AlphaFoldDB" id="A0A0N5CWA2"/>
<reference evidence="13 14" key="2">
    <citation type="submission" date="2018-11" db="EMBL/GenBank/DDBJ databases">
        <authorList>
            <consortium name="Pathogen Informatics"/>
        </authorList>
    </citation>
    <scope>NUCLEOTIDE SEQUENCE [LARGE SCALE GENOMIC DNA]</scope>
</reference>
<comment type="subcellular location">
    <subcellularLocation>
        <location evidence="9">Membrane</location>
        <topology evidence="9">Multi-pass membrane protein</topology>
    </subcellularLocation>
    <subcellularLocation>
        <location evidence="1">Mitochondrion inner membrane</location>
        <topology evidence="1">Multi-pass membrane protein</topology>
    </subcellularLocation>
</comment>
<feature type="transmembrane region" description="Helical" evidence="11">
    <location>
        <begin position="485"/>
        <end position="507"/>
    </location>
</feature>
<protein>
    <submittedName>
        <fullName evidence="15">Mitochondrial inner membrane protein OXA1L</fullName>
    </submittedName>
</protein>
<dbReference type="GO" id="GO:0032979">
    <property type="term" value="P:protein insertion into mitochondrial inner membrane from matrix"/>
    <property type="evidence" value="ECO:0007669"/>
    <property type="project" value="TreeGrafter"/>
</dbReference>
<dbReference type="PANTHER" id="PTHR12428">
    <property type="entry name" value="OXA1"/>
    <property type="match status" value="1"/>
</dbReference>
<evidence type="ECO:0000256" key="1">
    <source>
        <dbReference type="ARBA" id="ARBA00004448"/>
    </source>
</evidence>
<evidence type="ECO:0000313" key="15">
    <source>
        <dbReference type="WBParaSite" id="TCLT_0000461801-mRNA-1"/>
    </source>
</evidence>
<feature type="coiled-coil region" evidence="10">
    <location>
        <begin position="159"/>
        <end position="186"/>
    </location>
</feature>
<evidence type="ECO:0000256" key="10">
    <source>
        <dbReference type="SAM" id="Coils"/>
    </source>
</evidence>
<keyword evidence="10" id="KW-0175">Coiled coil</keyword>
<evidence type="ECO:0000256" key="8">
    <source>
        <dbReference type="ARBA" id="ARBA00023136"/>
    </source>
</evidence>
<feature type="domain" description="Membrane insertase YidC/Oxa/ALB C-terminal" evidence="12">
    <location>
        <begin position="137"/>
        <end position="327"/>
    </location>
</feature>
<dbReference type="OMA" id="QSATWIV"/>
<evidence type="ECO:0000256" key="5">
    <source>
        <dbReference type="ARBA" id="ARBA00022946"/>
    </source>
</evidence>
<keyword evidence="14" id="KW-1185">Reference proteome</keyword>
<organism evidence="15">
    <name type="scientific">Thelazia callipaeda</name>
    <name type="common">Oriental eyeworm</name>
    <name type="synonym">Parasitic nematode</name>
    <dbReference type="NCBI Taxonomy" id="103827"/>
    <lineage>
        <taxon>Eukaryota</taxon>
        <taxon>Metazoa</taxon>
        <taxon>Ecdysozoa</taxon>
        <taxon>Nematoda</taxon>
        <taxon>Chromadorea</taxon>
        <taxon>Rhabditida</taxon>
        <taxon>Spirurina</taxon>
        <taxon>Spiruromorpha</taxon>
        <taxon>Thelazioidea</taxon>
        <taxon>Thelaziidae</taxon>
        <taxon>Thelazia</taxon>
    </lineage>
</organism>
<proteinExistence type="inferred from homology"/>
<dbReference type="Proteomes" id="UP000276776">
    <property type="component" value="Unassembled WGS sequence"/>
</dbReference>
<dbReference type="PANTHER" id="PTHR12428:SF66">
    <property type="entry name" value="MITOCHONDRIAL INNER MEMBRANE PROTEIN OXA1L"/>
    <property type="match status" value="1"/>
</dbReference>
<dbReference type="EMBL" id="UYYF01004295">
    <property type="protein sequence ID" value="VDN01748.1"/>
    <property type="molecule type" value="Genomic_DNA"/>
</dbReference>
<dbReference type="WBParaSite" id="TCLT_0000461801-mRNA-1">
    <property type="protein sequence ID" value="TCLT_0000461801-mRNA-1"/>
    <property type="gene ID" value="TCLT_0000461801"/>
</dbReference>
<evidence type="ECO:0000259" key="12">
    <source>
        <dbReference type="Pfam" id="PF02096"/>
    </source>
</evidence>
<comment type="similarity">
    <text evidence="2 9">Belongs to the OXA1/ALB3/YidC family.</text>
</comment>
<dbReference type="STRING" id="103827.A0A0N5CWA2"/>
<evidence type="ECO:0000256" key="4">
    <source>
        <dbReference type="ARBA" id="ARBA00022792"/>
    </source>
</evidence>